<sequence length="135" mass="14214">MTRMLAVLIAFCALFTTPSIASAAAPEQSVGALAELSFYCAGADTETVCDPAPIYTIGYVDIYVRIDNHAAGGERCRLFINGRGHTPWVYINAGDGGRKYLAQNVPDNTGFNVRCQRRAAAGDAGIGGWVGVTPG</sequence>
<proteinExistence type="predicted"/>
<dbReference type="Proteomes" id="UP000316639">
    <property type="component" value="Unassembled WGS sequence"/>
</dbReference>
<name>A0A563ENX3_9PSEU</name>
<keyword evidence="1" id="KW-0732">Signal</keyword>
<keyword evidence="3" id="KW-1185">Reference proteome</keyword>
<dbReference type="EMBL" id="VOBR01000021">
    <property type="protein sequence ID" value="TWP48365.1"/>
    <property type="molecule type" value="Genomic_DNA"/>
</dbReference>
<dbReference type="AlphaFoldDB" id="A0A563ENX3"/>
<feature type="signal peptide" evidence="1">
    <location>
        <begin position="1"/>
        <end position="23"/>
    </location>
</feature>
<evidence type="ECO:0000313" key="2">
    <source>
        <dbReference type="EMBL" id="TWP48365.1"/>
    </source>
</evidence>
<reference evidence="2 3" key="1">
    <citation type="submission" date="2019-07" db="EMBL/GenBank/DDBJ databases">
        <title>Lentzea xizangensis sp. nov., isolated from Qinghai-Tibetan Plateau Soils.</title>
        <authorList>
            <person name="Huang J."/>
        </authorList>
    </citation>
    <scope>NUCLEOTIDE SEQUENCE [LARGE SCALE GENOMIC DNA]</scope>
    <source>
        <strain evidence="2 3">FXJ1.1311</strain>
    </source>
</reference>
<dbReference type="RefSeq" id="WP_146356611.1">
    <property type="nucleotide sequence ID" value="NZ_VOBR01000021.1"/>
</dbReference>
<evidence type="ECO:0000313" key="3">
    <source>
        <dbReference type="Proteomes" id="UP000316639"/>
    </source>
</evidence>
<accession>A0A563ENX3</accession>
<comment type="caution">
    <text evidence="2">The sequence shown here is derived from an EMBL/GenBank/DDBJ whole genome shotgun (WGS) entry which is preliminary data.</text>
</comment>
<evidence type="ECO:0000256" key="1">
    <source>
        <dbReference type="SAM" id="SignalP"/>
    </source>
</evidence>
<feature type="chain" id="PRO_5022089203" description="Peptidase inhibitor family I36" evidence="1">
    <location>
        <begin position="24"/>
        <end position="135"/>
    </location>
</feature>
<organism evidence="2 3">
    <name type="scientific">Lentzea tibetensis</name>
    <dbReference type="NCBI Taxonomy" id="2591470"/>
    <lineage>
        <taxon>Bacteria</taxon>
        <taxon>Bacillati</taxon>
        <taxon>Actinomycetota</taxon>
        <taxon>Actinomycetes</taxon>
        <taxon>Pseudonocardiales</taxon>
        <taxon>Pseudonocardiaceae</taxon>
        <taxon>Lentzea</taxon>
    </lineage>
</organism>
<gene>
    <name evidence="2" type="ORF">FKR81_29200</name>
</gene>
<evidence type="ECO:0008006" key="4">
    <source>
        <dbReference type="Google" id="ProtNLM"/>
    </source>
</evidence>
<protein>
    <recommendedName>
        <fullName evidence="4">Peptidase inhibitor family I36</fullName>
    </recommendedName>
</protein>
<dbReference type="OrthoDB" id="9805577at2"/>